<evidence type="ECO:0000259" key="2">
    <source>
        <dbReference type="PROSITE" id="PS50093"/>
    </source>
</evidence>
<sequence>MKYALVFGAMIALSGVAASTEADPTPPRGGGIAGEAKGSVIDVKAIDVSADGSVHRPRNADGSPASVEFRRMPASICFTQDFPTTKGQVGACGPGEREGALVVACEAEQVALDPIFKQTWVNNPDGTISDLSRWELQNPASPGDCLAAVDLAPLAEAEFQRLTITPSPVTIQPPDGWTLVNVDTITYTSPAPQTFTTTLLGIPVTIEATPDTFTWDYDDGTTPMTTTDPGRAYPHHTVAHVYEEEAVATITLATTWQGRFQITGTATWTPITGTATTTTAAPPLTIHEARARLVTEPLD</sequence>
<dbReference type="InterPro" id="IPR000601">
    <property type="entry name" value="PKD_dom"/>
</dbReference>
<evidence type="ECO:0000313" key="3">
    <source>
        <dbReference type="EMBL" id="MBD7949958.1"/>
    </source>
</evidence>
<evidence type="ECO:0000313" key="4">
    <source>
        <dbReference type="Proteomes" id="UP000641803"/>
    </source>
</evidence>
<dbReference type="EMBL" id="JACSQQ010000007">
    <property type="protein sequence ID" value="MBD7949958.1"/>
    <property type="molecule type" value="Genomic_DNA"/>
</dbReference>
<evidence type="ECO:0000256" key="1">
    <source>
        <dbReference type="SAM" id="SignalP"/>
    </source>
</evidence>
<dbReference type="Proteomes" id="UP000641803">
    <property type="component" value="Unassembled WGS sequence"/>
</dbReference>
<name>A0ABR8RQB2_9CELL</name>
<feature type="signal peptide" evidence="1">
    <location>
        <begin position="1"/>
        <end position="17"/>
    </location>
</feature>
<proteinExistence type="predicted"/>
<dbReference type="RefSeq" id="WP_191795439.1">
    <property type="nucleotide sequence ID" value="NZ_JACSQQ010000007.1"/>
</dbReference>
<comment type="caution">
    <text evidence="3">The sequence shown here is derived from an EMBL/GenBank/DDBJ whole genome shotgun (WGS) entry which is preliminary data.</text>
</comment>
<keyword evidence="4" id="KW-1185">Reference proteome</keyword>
<reference evidence="3 4" key="1">
    <citation type="submission" date="2020-08" db="EMBL/GenBank/DDBJ databases">
        <title>A Genomic Blueprint of the Chicken Gut Microbiome.</title>
        <authorList>
            <person name="Gilroy R."/>
            <person name="Ravi A."/>
            <person name="Getino M."/>
            <person name="Pursley I."/>
            <person name="Horton D.L."/>
            <person name="Alikhan N.-F."/>
            <person name="Baker D."/>
            <person name="Gharbi K."/>
            <person name="Hall N."/>
            <person name="Watson M."/>
            <person name="Adriaenssens E.M."/>
            <person name="Foster-Nyarko E."/>
            <person name="Jarju S."/>
            <person name="Secka A."/>
            <person name="Antonio M."/>
            <person name="Oren A."/>
            <person name="Chaudhuri R."/>
            <person name="La Ragione R.M."/>
            <person name="Hildebrand F."/>
            <person name="Pallen M.J."/>
        </authorList>
    </citation>
    <scope>NUCLEOTIDE SEQUENCE [LARGE SCALE GENOMIC DNA]</scope>
    <source>
        <strain evidence="3 4">Sa4CUA1</strain>
    </source>
</reference>
<protein>
    <recommendedName>
        <fullName evidence="2">PKD domain-containing protein</fullName>
    </recommendedName>
</protein>
<gene>
    <name evidence="3" type="ORF">H9652_06015</name>
</gene>
<feature type="chain" id="PRO_5045521914" description="PKD domain-containing protein" evidence="1">
    <location>
        <begin position="18"/>
        <end position="299"/>
    </location>
</feature>
<keyword evidence="1" id="KW-0732">Signal</keyword>
<accession>A0ABR8RQB2</accession>
<organism evidence="3 4">
    <name type="scientific">Oerskovia rustica</name>
    <dbReference type="NCBI Taxonomy" id="2762237"/>
    <lineage>
        <taxon>Bacteria</taxon>
        <taxon>Bacillati</taxon>
        <taxon>Actinomycetota</taxon>
        <taxon>Actinomycetes</taxon>
        <taxon>Micrococcales</taxon>
        <taxon>Cellulomonadaceae</taxon>
        <taxon>Oerskovia</taxon>
    </lineage>
</organism>
<dbReference type="PROSITE" id="PS50093">
    <property type="entry name" value="PKD"/>
    <property type="match status" value="1"/>
</dbReference>
<feature type="domain" description="PKD" evidence="2">
    <location>
        <begin position="209"/>
        <end position="255"/>
    </location>
</feature>